<feature type="transmembrane region" description="Helical" evidence="7">
    <location>
        <begin position="477"/>
        <end position="501"/>
    </location>
</feature>
<dbReference type="Gene3D" id="1.10.287.70">
    <property type="match status" value="1"/>
</dbReference>
<accession>A0A7S3LW08</accession>
<organism evidence="10">
    <name type="scientific">Palpitomonas bilix</name>
    <dbReference type="NCBI Taxonomy" id="652834"/>
    <lineage>
        <taxon>Eukaryota</taxon>
        <taxon>Eukaryota incertae sedis</taxon>
    </lineage>
</organism>
<dbReference type="AlphaFoldDB" id="A0A7S3LW08"/>
<gene>
    <name evidence="10" type="ORF">PBIL07802_LOCUS29444</name>
</gene>
<dbReference type="GO" id="GO:0016020">
    <property type="term" value="C:membrane"/>
    <property type="evidence" value="ECO:0007669"/>
    <property type="project" value="UniProtKB-SubCell"/>
</dbReference>
<evidence type="ECO:0000256" key="7">
    <source>
        <dbReference type="SAM" id="Phobius"/>
    </source>
</evidence>
<evidence type="ECO:0000313" key="10">
    <source>
        <dbReference type="EMBL" id="CAE0267101.1"/>
    </source>
</evidence>
<feature type="domain" description="Polycystin cation channel PKD1/PKD2" evidence="8">
    <location>
        <begin position="368"/>
        <end position="568"/>
    </location>
</feature>
<evidence type="ECO:0000256" key="5">
    <source>
        <dbReference type="ARBA" id="ARBA00023136"/>
    </source>
</evidence>
<dbReference type="InterPro" id="IPR051223">
    <property type="entry name" value="Polycystin"/>
</dbReference>
<proteinExistence type="inferred from homology"/>
<name>A0A7S3LW08_9EUKA</name>
<evidence type="ECO:0000256" key="2">
    <source>
        <dbReference type="ARBA" id="ARBA00007200"/>
    </source>
</evidence>
<feature type="compositionally biased region" description="Basic and acidic residues" evidence="6">
    <location>
        <begin position="624"/>
        <end position="633"/>
    </location>
</feature>
<evidence type="ECO:0008006" key="11">
    <source>
        <dbReference type="Google" id="ProtNLM"/>
    </source>
</evidence>
<feature type="transmembrane region" description="Helical" evidence="7">
    <location>
        <begin position="367"/>
        <end position="390"/>
    </location>
</feature>
<dbReference type="InterPro" id="IPR046791">
    <property type="entry name" value="Polycystin_dom"/>
</dbReference>
<feature type="transmembrane region" description="Helical" evidence="7">
    <location>
        <begin position="537"/>
        <end position="563"/>
    </location>
</feature>
<dbReference type="PANTHER" id="PTHR10877">
    <property type="entry name" value="POLYCYSTIN FAMILY MEMBER"/>
    <property type="match status" value="1"/>
</dbReference>
<dbReference type="Pfam" id="PF08016">
    <property type="entry name" value="PKD_channel"/>
    <property type="match status" value="1"/>
</dbReference>
<sequence length="722" mass="80018">MAGRRENVSSEERTITFSEIASKDDVWGWLMGPALDHTSLPEGVYSLQRALSSAAGTEGIVKPATEVLNSSLAESPFDADRCLSQLHVLTTYPSLRQIRVHEDTCNNIAVFYQFYENDTTTEVISSLPQRLYQLGFTSSGLQVLSCDTPSYSGGGYDEFVTSHQLALQTCVNTTIAELEAVASGYGVHVKVINAIGMYDVCGAAYSPEYVNRGGDVAVRSGVWHSHPSNSSYLLPEFYSGLPSFMPEQERVFHTCIRNDTAYRYRSADEVGDKPHTTTYAQYEGGGYVINFGVESKKETLLHLLQLRDGMWLDDYSRVLIFDTVYLLRNIGKKCVIRITFELLSSGRVVPSYSIGAVTSDTFQRPDVAAMTMLIVMFTLYFTTEEIVSFLRRGLRYLFDMWSYVEIANLAAFYVGFAMLAAVMTSTDENSQAIAFSLLRNVLASNTCICWIKSLKYTAHVPYLNQLTLTLGKAATDILAFSILLLIVIFGFTVAFFVIFGYDVSAFRTHSTTIITLLRAMLSDINVVDELFEGTSDIGFGAVLFLLYCVLMVFFLLSMFVAIVSDTYIRVKEEEASKPADWDKLNPIKAIRDMIIRMKVVRAFKSGANNKVTPKNGDENDEGEVEKKEGKEKGEEEEAEKEETAGGEDIPLSHPDALAQPSRKKKKGGVVIGGEEVLSPPPRAEREAAAAVKNVSLIRMEKELIAVKALLRRAAISKKGKAE</sequence>
<evidence type="ECO:0000256" key="1">
    <source>
        <dbReference type="ARBA" id="ARBA00004141"/>
    </source>
</evidence>
<reference evidence="10" key="1">
    <citation type="submission" date="2021-01" db="EMBL/GenBank/DDBJ databases">
        <authorList>
            <person name="Corre E."/>
            <person name="Pelletier E."/>
            <person name="Niang G."/>
            <person name="Scheremetjew M."/>
            <person name="Finn R."/>
            <person name="Kale V."/>
            <person name="Holt S."/>
            <person name="Cochrane G."/>
            <person name="Meng A."/>
            <person name="Brown T."/>
            <person name="Cohen L."/>
        </authorList>
    </citation>
    <scope>NUCLEOTIDE SEQUENCE</scope>
    <source>
        <strain evidence="10">NIES-2562</strain>
    </source>
</reference>
<comment type="similarity">
    <text evidence="2">Belongs to the polycystin family.</text>
</comment>
<dbReference type="EMBL" id="HBIB01044974">
    <property type="protein sequence ID" value="CAE0267101.1"/>
    <property type="molecule type" value="Transcribed_RNA"/>
</dbReference>
<evidence type="ECO:0000259" key="8">
    <source>
        <dbReference type="Pfam" id="PF08016"/>
    </source>
</evidence>
<dbReference type="PANTHER" id="PTHR10877:SF183">
    <property type="entry name" value="AT14535P-RELATED"/>
    <property type="match status" value="1"/>
</dbReference>
<dbReference type="InterPro" id="IPR013122">
    <property type="entry name" value="PKD1_2_channel"/>
</dbReference>
<dbReference type="Pfam" id="PF20519">
    <property type="entry name" value="Polycystin_dom"/>
    <property type="match status" value="1"/>
</dbReference>
<feature type="transmembrane region" description="Helical" evidence="7">
    <location>
        <begin position="402"/>
        <end position="426"/>
    </location>
</feature>
<feature type="domain" description="Polycystin" evidence="9">
    <location>
        <begin position="258"/>
        <end position="357"/>
    </location>
</feature>
<comment type="subcellular location">
    <subcellularLocation>
        <location evidence="1">Membrane</location>
        <topology evidence="1">Multi-pass membrane protein</topology>
    </subcellularLocation>
</comment>
<evidence type="ECO:0000259" key="9">
    <source>
        <dbReference type="Pfam" id="PF20519"/>
    </source>
</evidence>
<keyword evidence="3 7" id="KW-0812">Transmembrane</keyword>
<evidence type="ECO:0000256" key="6">
    <source>
        <dbReference type="SAM" id="MobiDB-lite"/>
    </source>
</evidence>
<evidence type="ECO:0000256" key="3">
    <source>
        <dbReference type="ARBA" id="ARBA00022692"/>
    </source>
</evidence>
<evidence type="ECO:0000256" key="4">
    <source>
        <dbReference type="ARBA" id="ARBA00022989"/>
    </source>
</evidence>
<protein>
    <recommendedName>
        <fullName evidence="11">Polycystin cation channel PKD1/PKD2 domain-containing protein</fullName>
    </recommendedName>
</protein>
<keyword evidence="4 7" id="KW-1133">Transmembrane helix</keyword>
<feature type="region of interest" description="Disordered" evidence="6">
    <location>
        <begin position="608"/>
        <end position="684"/>
    </location>
</feature>
<keyword evidence="5 7" id="KW-0472">Membrane</keyword>